<sequence length="199" mass="21559">MSSSVLIRSFGLMAALSVLMALGIVLAVMPMLAALFLKEGGSKYLADGRARNGVALLDNAAATISAAVAKWPKIIAVAGVALTALFGLAYLQLEPRYRLSDMLPDQGTAATVLDRIEERLGGLFPLSVMVEWPEGLEPQSKAVREIIQEVHETLERHSAISKVNSLHDLQRWAESGGLPPDEAARALTRLRRPWSYRAT</sequence>
<keyword evidence="1" id="KW-0472">Membrane</keyword>
<evidence type="ECO:0000313" key="2">
    <source>
        <dbReference type="EMBL" id="ODS00832.1"/>
    </source>
</evidence>
<proteinExistence type="predicted"/>
<feature type="transmembrane region" description="Helical" evidence="1">
    <location>
        <begin position="74"/>
        <end position="93"/>
    </location>
</feature>
<keyword evidence="3" id="KW-1185">Reference proteome</keyword>
<dbReference type="PANTHER" id="PTHR33406:SF12">
    <property type="entry name" value="BLR2997 PROTEIN"/>
    <property type="match status" value="1"/>
</dbReference>
<organism evidence="2 3">
    <name type="scientific">Methyloceanibacter superfactus</name>
    <dbReference type="NCBI Taxonomy" id="1774969"/>
    <lineage>
        <taxon>Bacteria</taxon>
        <taxon>Pseudomonadati</taxon>
        <taxon>Pseudomonadota</taxon>
        <taxon>Alphaproteobacteria</taxon>
        <taxon>Hyphomicrobiales</taxon>
        <taxon>Hyphomicrobiaceae</taxon>
        <taxon>Methyloceanibacter</taxon>
    </lineage>
</organism>
<dbReference type="AlphaFoldDB" id="A0A1E3W5Q6"/>
<evidence type="ECO:0000256" key="1">
    <source>
        <dbReference type="SAM" id="Phobius"/>
    </source>
</evidence>
<reference evidence="2 3" key="1">
    <citation type="journal article" date="2016" name="Environ. Microbiol.">
        <title>New Methyloceanibacter diversity from North Sea sediments includes methanotroph containing solely the soluble methane monooxygenase.</title>
        <authorList>
            <person name="Vekeman B."/>
            <person name="Kerckhof F.M."/>
            <person name="Cremers G."/>
            <person name="de Vos P."/>
            <person name="Vandamme P."/>
            <person name="Boon N."/>
            <person name="Op den Camp H.J."/>
            <person name="Heylen K."/>
        </authorList>
    </citation>
    <scope>NUCLEOTIDE SEQUENCE [LARGE SCALE GENOMIC DNA]</scope>
    <source>
        <strain evidence="2 3">R-67175</strain>
    </source>
</reference>
<keyword evidence="1" id="KW-0812">Transmembrane</keyword>
<dbReference type="EMBL" id="LPWF01000011">
    <property type="protein sequence ID" value="ODS00832.1"/>
    <property type="molecule type" value="Genomic_DNA"/>
</dbReference>
<dbReference type="PANTHER" id="PTHR33406">
    <property type="entry name" value="MEMBRANE PROTEIN MJ1562-RELATED"/>
    <property type="match status" value="1"/>
</dbReference>
<accession>A0A1E3W5Q6</accession>
<protein>
    <submittedName>
        <fullName evidence="2">Uncharacterized protein</fullName>
    </submittedName>
</protein>
<feature type="transmembrane region" description="Helical" evidence="1">
    <location>
        <begin position="12"/>
        <end position="37"/>
    </location>
</feature>
<gene>
    <name evidence="2" type="ORF">AUC69_07545</name>
</gene>
<dbReference type="STRING" id="1774969.AUC69_07545"/>
<dbReference type="Proteomes" id="UP000094472">
    <property type="component" value="Unassembled WGS sequence"/>
</dbReference>
<comment type="caution">
    <text evidence="2">The sequence shown here is derived from an EMBL/GenBank/DDBJ whole genome shotgun (WGS) entry which is preliminary data.</text>
</comment>
<name>A0A1E3W5Q6_9HYPH</name>
<keyword evidence="1" id="KW-1133">Transmembrane helix</keyword>
<dbReference type="GO" id="GO:0005886">
    <property type="term" value="C:plasma membrane"/>
    <property type="evidence" value="ECO:0007669"/>
    <property type="project" value="TreeGrafter"/>
</dbReference>
<evidence type="ECO:0000313" key="3">
    <source>
        <dbReference type="Proteomes" id="UP000094472"/>
    </source>
</evidence>
<dbReference type="InterPro" id="IPR050545">
    <property type="entry name" value="Mycobact_MmpL"/>
</dbReference>